<dbReference type="OrthoDB" id="4540690at2759"/>
<evidence type="ECO:0000256" key="1">
    <source>
        <dbReference type="SAM" id="MobiDB-lite"/>
    </source>
</evidence>
<dbReference type="OMA" id="FWHEVIE"/>
<dbReference type="EMBL" id="DS995704">
    <property type="protein sequence ID" value="EEQ31930.1"/>
    <property type="molecule type" value="Genomic_DNA"/>
</dbReference>
<dbReference type="InterPro" id="IPR011009">
    <property type="entry name" value="Kinase-like_dom_sf"/>
</dbReference>
<feature type="region of interest" description="Disordered" evidence="1">
    <location>
        <begin position="402"/>
        <end position="424"/>
    </location>
</feature>
<dbReference type="Gene3D" id="3.90.1200.10">
    <property type="match status" value="1"/>
</dbReference>
<evidence type="ECO:0000313" key="3">
    <source>
        <dbReference type="EMBL" id="EEQ31930.1"/>
    </source>
</evidence>
<feature type="domain" description="Aminoglycoside phosphotransferase" evidence="2">
    <location>
        <begin position="119"/>
        <end position="291"/>
    </location>
</feature>
<organism evidence="3 4">
    <name type="scientific">Arthroderma otae (strain ATCC MYA-4605 / CBS 113480)</name>
    <name type="common">Microsporum canis</name>
    <dbReference type="NCBI Taxonomy" id="554155"/>
    <lineage>
        <taxon>Eukaryota</taxon>
        <taxon>Fungi</taxon>
        <taxon>Dikarya</taxon>
        <taxon>Ascomycota</taxon>
        <taxon>Pezizomycotina</taxon>
        <taxon>Eurotiomycetes</taxon>
        <taxon>Eurotiomycetidae</taxon>
        <taxon>Onygenales</taxon>
        <taxon>Arthrodermataceae</taxon>
        <taxon>Microsporum</taxon>
    </lineage>
</organism>
<sequence length="424" mass="48223">MQPGFQMPKTRSGKHYEVTKYEPDDSLNENGLSDKIISLTRCIETRSGKHHERPKRHMDETEMATEEGLMINGEPLLAGTEAFEILYIFDRGGDRNSMRTLGQRWPRPERLQRINVRSLRTVEVSLKDGRDIIIQFRIEPLDTEPFTRARSLLGEKVPIIEPIDDPNLVEAGIWPFYMTRIPGKTWLEYENEWGDTQRIKCAKSLGSLFARCFSPGNSSDVVNDVIIPNLRKLRALERDDVKSFLPFIDRLIEDAPALKTLPLFLGHLDLNEMNILVGESGEITGVVDWELSPHPQPFGIACYCIQFLAGEIVDKVFRERPAFEAMDRGFWEGLIENTPKSIRAVLNSNLQAVQTSVMIGTLFKVMSIEGDQVFISEVTLKALPKLIRYQIPALRGSSKAYIDDTVDGTRRDPPRNARAQSQRP</sequence>
<protein>
    <recommendedName>
        <fullName evidence="2">Aminoglycoside phosphotransferase domain-containing protein</fullName>
    </recommendedName>
</protein>
<dbReference type="eggNOG" id="ENOG502SP4H">
    <property type="taxonomic scope" value="Eukaryota"/>
</dbReference>
<reference evidence="4" key="1">
    <citation type="journal article" date="2012" name="MBio">
        <title>Comparative genome analysis of Trichophyton rubrum and related dermatophytes reveals candidate genes involved in infection.</title>
        <authorList>
            <person name="Martinez D.A."/>
            <person name="Oliver B.G."/>
            <person name="Graeser Y."/>
            <person name="Goldberg J.M."/>
            <person name="Li W."/>
            <person name="Martinez-Rossi N.M."/>
            <person name="Monod M."/>
            <person name="Shelest E."/>
            <person name="Barton R.C."/>
            <person name="Birch E."/>
            <person name="Brakhage A.A."/>
            <person name="Chen Z."/>
            <person name="Gurr S.J."/>
            <person name="Heiman D."/>
            <person name="Heitman J."/>
            <person name="Kosti I."/>
            <person name="Rossi A."/>
            <person name="Saif S."/>
            <person name="Samalova M."/>
            <person name="Saunders C.W."/>
            <person name="Shea T."/>
            <person name="Summerbell R.C."/>
            <person name="Xu J."/>
            <person name="Young S."/>
            <person name="Zeng Q."/>
            <person name="Birren B.W."/>
            <person name="Cuomo C.A."/>
            <person name="White T.C."/>
        </authorList>
    </citation>
    <scope>NUCLEOTIDE SEQUENCE [LARGE SCALE GENOMIC DNA]</scope>
    <source>
        <strain evidence="4">ATCC MYA-4605 / CBS 113480</strain>
    </source>
</reference>
<dbReference type="HOGENOM" id="CLU_647181_0_0_1"/>
<dbReference type="SUPFAM" id="SSF56112">
    <property type="entry name" value="Protein kinase-like (PK-like)"/>
    <property type="match status" value="1"/>
</dbReference>
<gene>
    <name evidence="3" type="ORF">MCYG_04749</name>
</gene>
<dbReference type="Pfam" id="PF01636">
    <property type="entry name" value="APH"/>
    <property type="match status" value="1"/>
</dbReference>
<evidence type="ECO:0000313" key="4">
    <source>
        <dbReference type="Proteomes" id="UP000002035"/>
    </source>
</evidence>
<dbReference type="RefSeq" id="XP_002847012.1">
    <property type="nucleotide sequence ID" value="XM_002846966.1"/>
</dbReference>
<evidence type="ECO:0000259" key="2">
    <source>
        <dbReference type="Pfam" id="PF01636"/>
    </source>
</evidence>
<dbReference type="Proteomes" id="UP000002035">
    <property type="component" value="Unassembled WGS sequence"/>
</dbReference>
<name>C5FPX7_ARTOC</name>
<keyword evidence="4" id="KW-1185">Reference proteome</keyword>
<dbReference type="AlphaFoldDB" id="C5FPX7"/>
<dbReference type="GeneID" id="9230128"/>
<accession>C5FPX7</accession>
<dbReference type="STRING" id="554155.C5FPX7"/>
<dbReference type="InterPro" id="IPR002575">
    <property type="entry name" value="Aminoglycoside_PTrfase"/>
</dbReference>
<dbReference type="VEuPathDB" id="FungiDB:MCYG_04749"/>
<proteinExistence type="predicted"/>